<sequence>MIKFSFAHLNWENDGNEPQEIFGCYTIADSWKFLRVEMVGITTDIPTMRIEYSREYVEKLEAEIIFKILKRIVSKSVKETINQGESSQ</sequence>
<evidence type="ECO:0000313" key="2">
    <source>
        <dbReference type="Proteomes" id="UP000031623"/>
    </source>
</evidence>
<dbReference type="AlphaFoldDB" id="A0A090AAJ2"/>
<dbReference type="EMBL" id="AP014633">
    <property type="protein sequence ID" value="BAP54503.1"/>
    <property type="molecule type" value="Genomic_DNA"/>
</dbReference>
<name>A0A090AAJ2_9GAMM</name>
<reference evidence="1 2" key="1">
    <citation type="journal article" date="2014" name="ISME J.">
        <title>Ecophysiology of Thioploca ingrica as revealed by the complete genome sequence supplemented with proteomic evidence.</title>
        <authorList>
            <person name="Kojima H."/>
            <person name="Ogura Y."/>
            <person name="Yamamoto N."/>
            <person name="Togashi T."/>
            <person name="Mori H."/>
            <person name="Watanabe T."/>
            <person name="Nemoto F."/>
            <person name="Kurokawa K."/>
            <person name="Hayashi T."/>
            <person name="Fukui M."/>
        </authorList>
    </citation>
    <scope>NUCLEOTIDE SEQUENCE [LARGE SCALE GENOMIC DNA]</scope>
</reference>
<gene>
    <name evidence="1" type="ORF">THII_0206</name>
</gene>
<dbReference type="STRING" id="40754.THII_0206"/>
<organism evidence="1 2">
    <name type="scientific">Thioploca ingrica</name>
    <dbReference type="NCBI Taxonomy" id="40754"/>
    <lineage>
        <taxon>Bacteria</taxon>
        <taxon>Pseudomonadati</taxon>
        <taxon>Pseudomonadota</taxon>
        <taxon>Gammaproteobacteria</taxon>
        <taxon>Thiotrichales</taxon>
        <taxon>Thiotrichaceae</taxon>
        <taxon>Thioploca</taxon>
    </lineage>
</organism>
<protein>
    <submittedName>
        <fullName evidence="1">Uncharacterized protein</fullName>
    </submittedName>
</protein>
<accession>A0A090AAJ2</accession>
<keyword evidence="2" id="KW-1185">Reference proteome</keyword>
<dbReference type="Proteomes" id="UP000031623">
    <property type="component" value="Chromosome"/>
</dbReference>
<proteinExistence type="predicted"/>
<dbReference type="KEGG" id="tig:THII_0206"/>
<evidence type="ECO:0000313" key="1">
    <source>
        <dbReference type="EMBL" id="BAP54503.1"/>
    </source>
</evidence>
<dbReference type="HOGENOM" id="CLU_2468048_0_0_6"/>